<keyword evidence="3" id="KW-1185">Reference proteome</keyword>
<gene>
    <name evidence="2" type="ORF">SHM7688_00217</name>
</gene>
<sequence length="632" mass="63169">MAKKPASGPSEESADATDGTDRNTTAASPPPEIQLTWAKIISNAAQDPDYAQRAFADLATAFAECGVAELADLDPEQDLVPALSDAQRMVSGALSLKAQEQAASGLPPQGYTQGYSWACFASAPPAPDAPPAETPDTDNSDQSNSEGGETVNMDTSATNAPMMGGCVGTFGTAGSLGTVGGTAGSAATVGSYGSAGMVDPERPAASLVTHPTMATSFSQASKPTVGTIRPTEACVMSQACAPTQPCVPTQPTQPTVATIKTQPTVASIKTQPTMASIKPTTGSILSQPAPVSSTRLSGASYADPMMGGCWGSAGTIGSAGTFGGCAGTVGTGGCYGCAGGDEAKLTPMDPCMASLMTQQTIASIKPTVLTQPPRLTQPATELTQATIKPTVASLKTVGSVLSQPAPLSADPMAGGCNGTFGTVGCLGSVGGTAGSAGTVGTYGSAGIVNELQPLERSKIATLTPCVSPCQMTQQTTATIHGSFAKAPMADLRSTRLSGASMGSFATYCGCVADGAAAQDPMMGGCWGSAGTIGSAGSFGGCAGTVGTAACYGSAGDSVVMETATLRNPTLTPVMPKASLSTLRPRQMTPLRGEFEDYGSYWDFEGMAASYGCMASACAASMAQPLSGEFYDD</sequence>
<evidence type="ECO:0000313" key="2">
    <source>
        <dbReference type="EMBL" id="CUH50788.1"/>
    </source>
</evidence>
<feature type="region of interest" description="Disordered" evidence="1">
    <location>
        <begin position="122"/>
        <end position="158"/>
    </location>
</feature>
<feature type="compositionally biased region" description="Pro residues" evidence="1">
    <location>
        <begin position="124"/>
        <end position="133"/>
    </location>
</feature>
<evidence type="ECO:0000313" key="3">
    <source>
        <dbReference type="Proteomes" id="UP000054823"/>
    </source>
</evidence>
<reference evidence="2 3" key="1">
    <citation type="submission" date="2015-09" db="EMBL/GenBank/DDBJ databases">
        <authorList>
            <consortium name="Swine Surveillance"/>
        </authorList>
    </citation>
    <scope>NUCLEOTIDE SEQUENCE [LARGE SCALE GENOMIC DNA]</scope>
    <source>
        <strain evidence="2 3">CECT 7688</strain>
    </source>
</reference>
<dbReference type="Proteomes" id="UP000054823">
    <property type="component" value="Unassembled WGS sequence"/>
</dbReference>
<dbReference type="NCBIfam" id="NF033482">
    <property type="entry name" value="RiPP_thiocil"/>
    <property type="match status" value="2"/>
</dbReference>
<dbReference type="RefSeq" id="WP_058238181.1">
    <property type="nucleotide sequence ID" value="NZ_CYPW01000002.1"/>
</dbReference>
<dbReference type="STRING" id="321267.SHM7688_00217"/>
<name>A0A0N7LRG9_9RHOB</name>
<evidence type="ECO:0000256" key="1">
    <source>
        <dbReference type="SAM" id="MobiDB-lite"/>
    </source>
</evidence>
<dbReference type="InterPro" id="IPR049803">
    <property type="entry name" value="RiPP_thiocil-like"/>
</dbReference>
<proteinExistence type="predicted"/>
<dbReference type="EMBL" id="CYPW01000002">
    <property type="protein sequence ID" value="CUH50788.1"/>
    <property type="molecule type" value="Genomic_DNA"/>
</dbReference>
<dbReference type="OrthoDB" id="10021167at2"/>
<protein>
    <submittedName>
        <fullName evidence="2">Uncharacterized protein</fullName>
    </submittedName>
</protein>
<dbReference type="AlphaFoldDB" id="A0A0N7LRG9"/>
<feature type="region of interest" description="Disordered" evidence="1">
    <location>
        <begin position="1"/>
        <end position="32"/>
    </location>
</feature>
<accession>A0A0N7LRG9</accession>
<organism evidence="2 3">
    <name type="scientific">Shimia marina</name>
    <dbReference type="NCBI Taxonomy" id="321267"/>
    <lineage>
        <taxon>Bacteria</taxon>
        <taxon>Pseudomonadati</taxon>
        <taxon>Pseudomonadota</taxon>
        <taxon>Alphaproteobacteria</taxon>
        <taxon>Rhodobacterales</taxon>
        <taxon>Roseobacteraceae</taxon>
    </lineage>
</organism>
<feature type="compositionally biased region" description="Polar residues" evidence="1">
    <location>
        <begin position="140"/>
        <end position="158"/>
    </location>
</feature>